<feature type="compositionally biased region" description="Basic and acidic residues" evidence="1">
    <location>
        <begin position="71"/>
        <end position="82"/>
    </location>
</feature>
<evidence type="ECO:0000313" key="2">
    <source>
        <dbReference type="EMBL" id="KAF7768571.1"/>
    </source>
</evidence>
<evidence type="ECO:0000256" key="1">
    <source>
        <dbReference type="SAM" id="MobiDB-lite"/>
    </source>
</evidence>
<protein>
    <submittedName>
        <fullName evidence="2">Uncharacterized protein</fullName>
    </submittedName>
</protein>
<sequence length="211" mass="21814">MTVRLARSAFASLRASARPRANYALAAARRNMSAQSHAGDSKKSDMPWIVGSAVVFGPLFLYLLSPSARKSKDAHGAHHSHQETPSSAEENHEPEAQKPEIMTDDEGTPADVTSTIALAEASDVPKDSQAPDVVDNLTAAAQQAPAGEATTEEATTTTGDAANETASAPKATEQAPETTEHASETTPAEPAAETSSADTTTSAKSEPSSST</sequence>
<feature type="compositionally biased region" description="Basic and acidic residues" evidence="1">
    <location>
        <begin position="89"/>
        <end position="98"/>
    </location>
</feature>
<evidence type="ECO:0000313" key="3">
    <source>
        <dbReference type="Proteomes" id="UP000629468"/>
    </source>
</evidence>
<feature type="compositionally biased region" description="Low complexity" evidence="1">
    <location>
        <begin position="184"/>
        <end position="211"/>
    </location>
</feature>
<accession>A0A8H7C8U9</accession>
<reference evidence="2 3" key="1">
    <citation type="journal article" name="Sci. Rep.">
        <title>Telomere-to-telomere assembled and centromere annotated genomes of the two main subspecies of the button mushroom Agaricus bisporus reveal especially polymorphic chromosome ends.</title>
        <authorList>
            <person name="Sonnenberg A.S.M."/>
            <person name="Sedaghat-Telgerd N."/>
            <person name="Lavrijssen B."/>
            <person name="Ohm R.A."/>
            <person name="Hendrickx P.M."/>
            <person name="Scholtmeijer K."/>
            <person name="Baars J.J.P."/>
            <person name="van Peer A."/>
        </authorList>
    </citation>
    <scope>NUCLEOTIDE SEQUENCE [LARGE SCALE GENOMIC DNA]</scope>
    <source>
        <strain evidence="2 3">H119_p4</strain>
    </source>
</reference>
<name>A0A8H7C8U9_AGABI</name>
<feature type="region of interest" description="Disordered" evidence="1">
    <location>
        <begin position="71"/>
        <end position="211"/>
    </location>
</feature>
<gene>
    <name evidence="2" type="ORF">Agabi119p4_7814</name>
</gene>
<feature type="compositionally biased region" description="Low complexity" evidence="1">
    <location>
        <begin position="138"/>
        <end position="166"/>
    </location>
</feature>
<organism evidence="2 3">
    <name type="scientific">Agaricus bisporus var. burnettii</name>
    <dbReference type="NCBI Taxonomy" id="192524"/>
    <lineage>
        <taxon>Eukaryota</taxon>
        <taxon>Fungi</taxon>
        <taxon>Dikarya</taxon>
        <taxon>Basidiomycota</taxon>
        <taxon>Agaricomycotina</taxon>
        <taxon>Agaricomycetes</taxon>
        <taxon>Agaricomycetidae</taxon>
        <taxon>Agaricales</taxon>
        <taxon>Agaricineae</taxon>
        <taxon>Agaricaceae</taxon>
        <taxon>Agaricus</taxon>
    </lineage>
</organism>
<dbReference type="Proteomes" id="UP000629468">
    <property type="component" value="Unassembled WGS sequence"/>
</dbReference>
<dbReference type="EMBL" id="JABXXO010000010">
    <property type="protein sequence ID" value="KAF7768571.1"/>
    <property type="molecule type" value="Genomic_DNA"/>
</dbReference>
<dbReference type="AlphaFoldDB" id="A0A8H7C8U9"/>
<comment type="caution">
    <text evidence="2">The sequence shown here is derived from an EMBL/GenBank/DDBJ whole genome shotgun (WGS) entry which is preliminary data.</text>
</comment>
<proteinExistence type="predicted"/>